<dbReference type="SUPFAM" id="SSF56801">
    <property type="entry name" value="Acetyl-CoA synthetase-like"/>
    <property type="match status" value="1"/>
</dbReference>
<keyword evidence="3" id="KW-1185">Reference proteome</keyword>
<reference evidence="3" key="1">
    <citation type="journal article" date="2019" name="Int. J. Syst. Evol. Microbiol.">
        <title>The Global Catalogue of Microorganisms (GCM) 10K type strain sequencing project: providing services to taxonomists for standard genome sequencing and annotation.</title>
        <authorList>
            <consortium name="The Broad Institute Genomics Platform"/>
            <consortium name="The Broad Institute Genome Sequencing Center for Infectious Disease"/>
            <person name="Wu L."/>
            <person name="Ma J."/>
        </authorList>
    </citation>
    <scope>NUCLEOTIDE SEQUENCE [LARGE SCALE GENOMIC DNA]</scope>
    <source>
        <strain evidence="3">JCM 31290</strain>
    </source>
</reference>
<sequence>MRTMPKYTPESDGWKRDSMILQRIANRGFRLGSLFERAAARHPANVLILDHDLDAAPRLGRRATIAEVAETVADLASRLWAAKVRPGERVVIYKSDGFDIVLLACAVARCGAVPVLLSPKLDGDTVTTLVRRANRPHLVTDQAKLEQELPADIFEASERVLLTSGAFAGTVDLHALAGCEPFDGLTMPPDHPTLITHTSGTTGTPKLAVHTGRTLQARYRPQVSALAPIVRGRETIAVHVSFVHSRIFTALAISLFRGFPIVMMADSDPRHAADLFARLRPGILEAHPNSFMQWEELADDPRGPLRNVKLFSSTFDAIHPRTVHRLLRATHRRAPMFAQLYGQSEVGPVVARSFSPRRAPGADGRCVGMAIPGMTEVRVVSRNGMPPSPEHPGYIEVRSDGRIVTYLGEQDRYDQQVTDGWWRMGDVGYRTRWGCVHLLDREVDLIEDFGSTLAVEDQLFGKLDNLLEVVIVPGKGNVATPIVCTKDDVPLDPEAWRSAVAGLPKMAAPVQWRHEDLPQTATTKIKRLELARLLAERAA</sequence>
<name>A0ABP8FXX5_9ACTN</name>
<dbReference type="Proteomes" id="UP001501115">
    <property type="component" value="Unassembled WGS sequence"/>
</dbReference>
<dbReference type="Pfam" id="PF00501">
    <property type="entry name" value="AMP-binding"/>
    <property type="match status" value="1"/>
</dbReference>
<dbReference type="PANTHER" id="PTHR43767:SF1">
    <property type="entry name" value="NONRIBOSOMAL PEPTIDE SYNTHASE PES1 (EUROFUNG)-RELATED"/>
    <property type="match status" value="1"/>
</dbReference>
<dbReference type="PANTHER" id="PTHR43767">
    <property type="entry name" value="LONG-CHAIN-FATTY-ACID--COA LIGASE"/>
    <property type="match status" value="1"/>
</dbReference>
<dbReference type="InterPro" id="IPR042099">
    <property type="entry name" value="ANL_N_sf"/>
</dbReference>
<organism evidence="2 3">
    <name type="scientific">Streptomyces venetus</name>
    <dbReference type="NCBI Taxonomy" id="1701086"/>
    <lineage>
        <taxon>Bacteria</taxon>
        <taxon>Bacillati</taxon>
        <taxon>Actinomycetota</taxon>
        <taxon>Actinomycetes</taxon>
        <taxon>Kitasatosporales</taxon>
        <taxon>Streptomycetaceae</taxon>
        <taxon>Streptomyces</taxon>
    </lineage>
</organism>
<dbReference type="InterPro" id="IPR000873">
    <property type="entry name" value="AMP-dep_synth/lig_dom"/>
</dbReference>
<dbReference type="InterPro" id="IPR020845">
    <property type="entry name" value="AMP-binding_CS"/>
</dbReference>
<proteinExistence type="predicted"/>
<dbReference type="Gene3D" id="3.40.50.12780">
    <property type="entry name" value="N-terminal domain of ligase-like"/>
    <property type="match status" value="1"/>
</dbReference>
<gene>
    <name evidence="2" type="ORF">GCM10023086_34100</name>
</gene>
<dbReference type="PROSITE" id="PS00455">
    <property type="entry name" value="AMP_BINDING"/>
    <property type="match status" value="1"/>
</dbReference>
<dbReference type="InterPro" id="IPR050237">
    <property type="entry name" value="ATP-dep_AMP-bd_enzyme"/>
</dbReference>
<comment type="caution">
    <text evidence="2">The sequence shown here is derived from an EMBL/GenBank/DDBJ whole genome shotgun (WGS) entry which is preliminary data.</text>
</comment>
<evidence type="ECO:0000259" key="1">
    <source>
        <dbReference type="Pfam" id="PF00501"/>
    </source>
</evidence>
<accession>A0ABP8FXX5</accession>
<feature type="domain" description="AMP-dependent synthetase/ligase" evidence="1">
    <location>
        <begin position="35"/>
        <end position="403"/>
    </location>
</feature>
<evidence type="ECO:0000313" key="2">
    <source>
        <dbReference type="EMBL" id="GAA4313234.1"/>
    </source>
</evidence>
<evidence type="ECO:0000313" key="3">
    <source>
        <dbReference type="Proteomes" id="UP001501115"/>
    </source>
</evidence>
<dbReference type="EMBL" id="BAABET010000004">
    <property type="protein sequence ID" value="GAA4313234.1"/>
    <property type="molecule type" value="Genomic_DNA"/>
</dbReference>
<protein>
    <submittedName>
        <fullName evidence="2">AMP-binding protein</fullName>
    </submittedName>
</protein>